<keyword evidence="4" id="KW-1185">Reference proteome</keyword>
<dbReference type="Pfam" id="PF03432">
    <property type="entry name" value="Relaxase"/>
    <property type="match status" value="1"/>
</dbReference>
<dbReference type="OrthoDB" id="915634at2"/>
<dbReference type="InterPro" id="IPR005094">
    <property type="entry name" value="Endonuclease_MobA/VirD2"/>
</dbReference>
<dbReference type="EMBL" id="NIRR01000057">
    <property type="protein sequence ID" value="OWP61531.1"/>
    <property type="molecule type" value="Genomic_DNA"/>
</dbReference>
<evidence type="ECO:0000313" key="3">
    <source>
        <dbReference type="EMBL" id="OWP61531.1"/>
    </source>
</evidence>
<evidence type="ECO:0000256" key="1">
    <source>
        <dbReference type="SAM" id="Coils"/>
    </source>
</evidence>
<proteinExistence type="predicted"/>
<feature type="coiled-coil region" evidence="1">
    <location>
        <begin position="435"/>
        <end position="479"/>
    </location>
</feature>
<gene>
    <name evidence="3" type="ORF">CDA63_18885</name>
</gene>
<evidence type="ECO:0000313" key="4">
    <source>
        <dbReference type="Proteomes" id="UP000197277"/>
    </source>
</evidence>
<comment type="caution">
    <text evidence="3">The sequence shown here is derived from an EMBL/GenBank/DDBJ whole genome shotgun (WGS) entry which is preliminary data.</text>
</comment>
<protein>
    <recommendedName>
        <fullName evidence="2">MobA/VirD2-like nuclease domain-containing protein</fullName>
    </recommendedName>
</protein>
<name>A0A246FG86_9BACT</name>
<reference evidence="3 4" key="1">
    <citation type="submission" date="2017-06" db="EMBL/GenBank/DDBJ databases">
        <title>Hymenobacter amundsenii sp. nov. isolated from regoliths in Antarctica.</title>
        <authorList>
            <person name="Sedlacek I."/>
            <person name="Kralova S."/>
            <person name="Pantucek R."/>
            <person name="Svec P."/>
            <person name="Holochova P."/>
            <person name="Stankova E."/>
            <person name="Vrbovska V."/>
            <person name="Busse H.-J."/>
        </authorList>
    </citation>
    <scope>NUCLEOTIDE SEQUENCE [LARGE SCALE GENOMIC DNA]</scope>
    <source>
        <strain evidence="3 4">CCM 8682</strain>
    </source>
</reference>
<dbReference type="RefSeq" id="WP_088466014.1">
    <property type="nucleotide sequence ID" value="NZ_NIRR01000057.1"/>
</dbReference>
<dbReference type="AlphaFoldDB" id="A0A246FG86"/>
<dbReference type="Proteomes" id="UP000197277">
    <property type="component" value="Unassembled WGS sequence"/>
</dbReference>
<organism evidence="3 4">
    <name type="scientific">Hymenobacter amundsenii</name>
    <dbReference type="NCBI Taxonomy" id="2006685"/>
    <lineage>
        <taxon>Bacteria</taxon>
        <taxon>Pseudomonadati</taxon>
        <taxon>Bacteroidota</taxon>
        <taxon>Cytophagia</taxon>
        <taxon>Cytophagales</taxon>
        <taxon>Hymenobacteraceae</taxon>
        <taxon>Hymenobacter</taxon>
    </lineage>
</organism>
<feature type="domain" description="MobA/VirD2-like nuclease" evidence="2">
    <location>
        <begin position="26"/>
        <end position="153"/>
    </location>
</feature>
<keyword evidence="1" id="KW-0175">Coiled coil</keyword>
<evidence type="ECO:0000259" key="2">
    <source>
        <dbReference type="Pfam" id="PF03432"/>
    </source>
</evidence>
<sequence length="614" mass="68844">MVSKTKMGSNVKGAVNYQFTGYQAAPTDKKCEVLFTQGIRDSSPEDMIADFKRGMSRNPDLGLAVWHTSLSFNPADAEKLDSAKMLEIGLAWAKGMGLDKTQLLIVRHHDRKDNQHLHLVASRVNFDGKTIKDGNVRMRSLGLNATIEKRFGLTTSIKSSQPELQHPERVSGPDQAKAEIRQALGYAEPGATTLPELWTGLQARDADVEARERRDAAGMLVGVSFSKNGYVFTGSEIGRAWSSKAIEEKLEMNREDRAAAEQQTRAAMAAMAAEQAHVVELKSRVEQEFDRSGYTRVAELMSGQLPAAEQRLQEFRAQVEATPYGRSLLAEQRTRELEQAREAELAQAAELVRVAQRQAAEALEAEQLGVIRVAMAGIHTERPLIADLQERVAQAEKQGDYFLVAELRYGGQLQAAEQRLQGFQAQVDAIPNGRVLMAELEAQQEKEKLAKAQREEQAVREAREALAEQAAQRQEVRTRSELAELEKFRGPRQQKGDYLRLQIPAERLSEVWNYLDTRVEIGRNWQADSNNMLTDRVIDGKISFNIRYPDECSPEKLANLVQFLEENGGEVYERPDDRAQREKWLVTWQGIHRAPSQPAIDISLPGKSNDAFEI</sequence>
<accession>A0A246FG86</accession>